<reference evidence="2" key="1">
    <citation type="submission" date="2020-10" db="EMBL/GenBank/DDBJ databases">
        <authorList>
            <person name="Gilroy R."/>
        </authorList>
    </citation>
    <scope>NUCLEOTIDE SEQUENCE</scope>
    <source>
        <strain evidence="2">ChiW16-3235</strain>
    </source>
</reference>
<accession>A0A9D1E603</accession>
<reference evidence="2" key="2">
    <citation type="journal article" date="2021" name="PeerJ">
        <title>Extensive microbial diversity within the chicken gut microbiome revealed by metagenomics and culture.</title>
        <authorList>
            <person name="Gilroy R."/>
            <person name="Ravi A."/>
            <person name="Getino M."/>
            <person name="Pursley I."/>
            <person name="Horton D.L."/>
            <person name="Alikhan N.F."/>
            <person name="Baker D."/>
            <person name="Gharbi K."/>
            <person name="Hall N."/>
            <person name="Watson M."/>
            <person name="Adriaenssens E.M."/>
            <person name="Foster-Nyarko E."/>
            <person name="Jarju S."/>
            <person name="Secka A."/>
            <person name="Antonio M."/>
            <person name="Oren A."/>
            <person name="Chaudhuri R.R."/>
            <person name="La Ragione R."/>
            <person name="Hildebrand F."/>
            <person name="Pallen M.J."/>
        </authorList>
    </citation>
    <scope>NUCLEOTIDE SEQUENCE</scope>
    <source>
        <strain evidence="2">ChiW16-3235</strain>
    </source>
</reference>
<dbReference type="Proteomes" id="UP000823913">
    <property type="component" value="Unassembled WGS sequence"/>
</dbReference>
<proteinExistence type="predicted"/>
<feature type="transmembrane region" description="Helical" evidence="1">
    <location>
        <begin position="6"/>
        <end position="28"/>
    </location>
</feature>
<organism evidence="2 3">
    <name type="scientific">Candidatus Coproplasma avicola</name>
    <dbReference type="NCBI Taxonomy" id="2840744"/>
    <lineage>
        <taxon>Bacteria</taxon>
        <taxon>Bacillati</taxon>
        <taxon>Bacillota</taxon>
        <taxon>Clostridia</taxon>
        <taxon>Eubacteriales</taxon>
        <taxon>Candidatus Coproplasma</taxon>
    </lineage>
</organism>
<keyword evidence="1" id="KW-0472">Membrane</keyword>
<keyword evidence="1" id="KW-0812">Transmembrane</keyword>
<feature type="transmembrane region" description="Helical" evidence="1">
    <location>
        <begin position="66"/>
        <end position="90"/>
    </location>
</feature>
<sequence length="141" mass="16304">MSTTDAIILIFVGLVMDAFFGGVCYLDVYLSAKSRWKKNCQTFPYFTYPAYKKLFFLGLKGAMSRITVFLTFVVNLSFVPFIAFAAWYAASAQPVAYVLFCVFMGVHLGSLMLRCLSMWIFPLNLYETPKSRRSFRSRWWD</sequence>
<keyword evidence="1" id="KW-1133">Transmembrane helix</keyword>
<name>A0A9D1E603_9FIRM</name>
<gene>
    <name evidence="2" type="ORF">IAB94_01820</name>
</gene>
<dbReference type="EMBL" id="DVHK01000043">
    <property type="protein sequence ID" value="HIR66767.1"/>
    <property type="molecule type" value="Genomic_DNA"/>
</dbReference>
<dbReference type="AlphaFoldDB" id="A0A9D1E603"/>
<evidence type="ECO:0000256" key="1">
    <source>
        <dbReference type="SAM" id="Phobius"/>
    </source>
</evidence>
<evidence type="ECO:0000313" key="2">
    <source>
        <dbReference type="EMBL" id="HIR66767.1"/>
    </source>
</evidence>
<evidence type="ECO:0000313" key="3">
    <source>
        <dbReference type="Proteomes" id="UP000823913"/>
    </source>
</evidence>
<comment type="caution">
    <text evidence="2">The sequence shown here is derived from an EMBL/GenBank/DDBJ whole genome shotgun (WGS) entry which is preliminary data.</text>
</comment>
<feature type="transmembrane region" description="Helical" evidence="1">
    <location>
        <begin position="96"/>
        <end position="126"/>
    </location>
</feature>
<protein>
    <submittedName>
        <fullName evidence="2">Uncharacterized protein</fullName>
    </submittedName>
</protein>